<dbReference type="GeneID" id="93913185"/>
<accession>A0AAE3B5F6</accession>
<feature type="compositionally biased region" description="Low complexity" evidence="1">
    <location>
        <begin position="58"/>
        <end position="71"/>
    </location>
</feature>
<dbReference type="EMBL" id="JAFBRM010000001">
    <property type="protein sequence ID" value="MBM1712231.1"/>
    <property type="molecule type" value="Genomic_DNA"/>
</dbReference>
<reference evidence="3 4" key="1">
    <citation type="submission" date="2021-01" db="EMBL/GenBank/DDBJ databases">
        <title>Diatom-associated Roseobacters Show Island Model of Population Structure.</title>
        <authorList>
            <person name="Qu L."/>
            <person name="Feng X."/>
            <person name="Chen Y."/>
            <person name="Li L."/>
            <person name="Wang X."/>
            <person name="Hu Z."/>
            <person name="Wang H."/>
            <person name="Luo H."/>
        </authorList>
    </citation>
    <scope>NUCLEOTIDE SEQUENCE [LARGE SCALE GENOMIC DNA]</scope>
    <source>
        <strain evidence="3 4">TR60-84</strain>
    </source>
</reference>
<evidence type="ECO:0000313" key="4">
    <source>
        <dbReference type="Proteomes" id="UP000732193"/>
    </source>
</evidence>
<dbReference type="AlphaFoldDB" id="A0AAE3B5F6"/>
<evidence type="ECO:0000313" key="3">
    <source>
        <dbReference type="EMBL" id="MBM1712231.1"/>
    </source>
</evidence>
<protein>
    <submittedName>
        <fullName evidence="3">Uncharacterized protein</fullName>
    </submittedName>
</protein>
<evidence type="ECO:0000256" key="2">
    <source>
        <dbReference type="SAM" id="Phobius"/>
    </source>
</evidence>
<keyword evidence="2" id="KW-1133">Transmembrane helix</keyword>
<gene>
    <name evidence="3" type="ORF">JQV55_01490</name>
</gene>
<sequence>MSAPDTNIEKQEENHKASLFGVKGAIGFGALMLVLVIGFTMANSDDPDGDLGLNPENGAAAETAVTGTASD</sequence>
<organism evidence="3 4">
    <name type="scientific">Sulfitobacter geojensis</name>
    <dbReference type="NCBI Taxonomy" id="1342299"/>
    <lineage>
        <taxon>Bacteria</taxon>
        <taxon>Pseudomonadati</taxon>
        <taxon>Pseudomonadota</taxon>
        <taxon>Alphaproteobacteria</taxon>
        <taxon>Rhodobacterales</taxon>
        <taxon>Roseobacteraceae</taxon>
        <taxon>Sulfitobacter</taxon>
    </lineage>
</organism>
<proteinExistence type="predicted"/>
<feature type="transmembrane region" description="Helical" evidence="2">
    <location>
        <begin position="20"/>
        <end position="42"/>
    </location>
</feature>
<keyword evidence="4" id="KW-1185">Reference proteome</keyword>
<dbReference type="Proteomes" id="UP000732193">
    <property type="component" value="Unassembled WGS sequence"/>
</dbReference>
<keyword evidence="2" id="KW-0472">Membrane</keyword>
<evidence type="ECO:0000256" key="1">
    <source>
        <dbReference type="SAM" id="MobiDB-lite"/>
    </source>
</evidence>
<comment type="caution">
    <text evidence="3">The sequence shown here is derived from an EMBL/GenBank/DDBJ whole genome shotgun (WGS) entry which is preliminary data.</text>
</comment>
<name>A0AAE3B5F6_9RHOB</name>
<keyword evidence="2" id="KW-0812">Transmembrane</keyword>
<feature type="region of interest" description="Disordered" evidence="1">
    <location>
        <begin position="46"/>
        <end position="71"/>
    </location>
</feature>
<dbReference type="RefSeq" id="WP_138058611.1">
    <property type="nucleotide sequence ID" value="NZ_CANKZB010000001.1"/>
</dbReference>